<sequence>MILILTLTLNLILLHQKMLNSENTALILHGNIHQDYPQKIFKGSAGGFIPDNAMEGHQSVAFNCS</sequence>
<dbReference type="AlphaFoldDB" id="A0A9Q5QYV4"/>
<accession>A0A9Q5QYV4</accession>
<gene>
    <name evidence="1" type="ORF">CENA302_01980</name>
</gene>
<comment type="caution">
    <text evidence="1">The sequence shown here is derived from an EMBL/GenBank/DDBJ whole genome shotgun (WGS) entry which is preliminary data.</text>
</comment>
<dbReference type="EMBL" id="MTPU01000012">
    <property type="protein sequence ID" value="OPH11123.1"/>
    <property type="molecule type" value="Genomic_DNA"/>
</dbReference>
<evidence type="ECO:0000313" key="2">
    <source>
        <dbReference type="Proteomes" id="UP000190056"/>
    </source>
</evidence>
<name>A0A9Q5QYV4_9CYAN</name>
<proteinExistence type="predicted"/>
<organism evidence="1 2">
    <name type="scientific">Cylindrospermopsis raciborskii CENA302</name>
    <dbReference type="NCBI Taxonomy" id="1170768"/>
    <lineage>
        <taxon>Bacteria</taxon>
        <taxon>Bacillati</taxon>
        <taxon>Cyanobacteriota</taxon>
        <taxon>Cyanophyceae</taxon>
        <taxon>Nostocales</taxon>
        <taxon>Aphanizomenonaceae</taxon>
        <taxon>Cylindrospermopsis</taxon>
    </lineage>
</organism>
<reference evidence="1 2" key="1">
    <citation type="submission" date="2017-01" db="EMBL/GenBank/DDBJ databases">
        <authorList>
            <person name="Abreu V.A."/>
            <person name="Popin R.V."/>
            <person name="Rigonato J."/>
            <person name="Andreote A.P."/>
            <person name="Schaker P.C."/>
            <person name="Hoff-Risseti C."/>
            <person name="Alvarenga D.O."/>
            <person name="Varani A.M."/>
            <person name="Fiore M.F."/>
        </authorList>
    </citation>
    <scope>NUCLEOTIDE SEQUENCE [LARGE SCALE GENOMIC DNA]</scope>
    <source>
        <strain evidence="1 2">CENA302</strain>
    </source>
</reference>
<dbReference type="Proteomes" id="UP000190056">
    <property type="component" value="Unassembled WGS sequence"/>
</dbReference>
<evidence type="ECO:0000313" key="1">
    <source>
        <dbReference type="EMBL" id="OPH11123.1"/>
    </source>
</evidence>
<protein>
    <submittedName>
        <fullName evidence="1">Uncharacterized protein</fullName>
    </submittedName>
</protein>